<accession>A0A9Q0LAF1</accession>
<gene>
    <name evidence="3" type="ORF">M0811_11598</name>
</gene>
<dbReference type="InterPro" id="IPR029052">
    <property type="entry name" value="Metallo-depent_PP-like"/>
</dbReference>
<dbReference type="AlphaFoldDB" id="A0A9Q0LAF1"/>
<dbReference type="Pfam" id="PF00149">
    <property type="entry name" value="Metallophos"/>
    <property type="match status" value="1"/>
</dbReference>
<sequence>MGQKQSKKIKQKTNQEINQETNQETNQTANQETNQETNQTTNQPPPPPKAKPPDFKDNTKIKKPTQKVERYITVNNKNQKDNTNEEKKVMKMFFNQANCVEIKPEKPWNCACVSDLHFTNKNDSYFRGDPKKTIKSVAELIERESLDQLWILGDLFHGSCDSVEYCIEIFDEFAKSNIPIYVIGGNHDRRILSFVKKKLPKNHLVQIIEGYFVKLVNSGKKKKTKTETNEKKKEEKIELAKNEEDQEKAKNEDNENNQEKKTEIEEDPVYGAIVLAHDGGNNYAVQGHEIKPFLRGLRYFYPNYVKQDDFLLIGHTHAFQYSLEEKFCSLGCFNVDFSGWRSFAKISDTEDGKLSLKIIKHSRD</sequence>
<dbReference type="Gene3D" id="3.60.21.10">
    <property type="match status" value="1"/>
</dbReference>
<feature type="domain" description="Calcineurin-like phosphoesterase" evidence="2">
    <location>
        <begin position="111"/>
        <end position="318"/>
    </location>
</feature>
<comment type="caution">
    <text evidence="3">The sequence shown here is derived from an EMBL/GenBank/DDBJ whole genome shotgun (WGS) entry which is preliminary data.</text>
</comment>
<feature type="compositionally biased region" description="Basic and acidic residues" evidence="1">
    <location>
        <begin position="225"/>
        <end position="263"/>
    </location>
</feature>
<feature type="region of interest" description="Disordered" evidence="1">
    <location>
        <begin position="1"/>
        <end position="83"/>
    </location>
</feature>
<dbReference type="PANTHER" id="PTHR31302">
    <property type="entry name" value="TRANSMEMBRANE PROTEIN WITH METALLOPHOSPHOESTERASE DOMAIN-RELATED"/>
    <property type="match status" value="1"/>
</dbReference>
<dbReference type="GO" id="GO:0004527">
    <property type="term" value="F:exonuclease activity"/>
    <property type="evidence" value="ECO:0007669"/>
    <property type="project" value="UniProtKB-KW"/>
</dbReference>
<dbReference type="OrthoDB" id="783096at2759"/>
<keyword evidence="3" id="KW-0378">Hydrolase</keyword>
<feature type="compositionally biased region" description="Basic residues" evidence="1">
    <location>
        <begin position="1"/>
        <end position="11"/>
    </location>
</feature>
<evidence type="ECO:0000256" key="1">
    <source>
        <dbReference type="SAM" id="MobiDB-lite"/>
    </source>
</evidence>
<keyword evidence="4" id="KW-1185">Reference proteome</keyword>
<feature type="compositionally biased region" description="Basic and acidic residues" evidence="1">
    <location>
        <begin position="51"/>
        <end position="70"/>
    </location>
</feature>
<dbReference type="InterPro" id="IPR051158">
    <property type="entry name" value="Metallophosphoesterase_sf"/>
</dbReference>
<reference evidence="3" key="1">
    <citation type="submission" date="2022-10" db="EMBL/GenBank/DDBJ databases">
        <title>Novel sulphate-reducing endosymbionts in the free-living metamonad Anaeramoeba.</title>
        <authorList>
            <person name="Jerlstrom-Hultqvist J."/>
            <person name="Cepicka I."/>
            <person name="Gallot-Lavallee L."/>
            <person name="Salas-Leiva D."/>
            <person name="Curtis B.A."/>
            <person name="Zahonova K."/>
            <person name="Pipaliya S."/>
            <person name="Dacks J."/>
            <person name="Roger A.J."/>
        </authorList>
    </citation>
    <scope>NUCLEOTIDE SEQUENCE</scope>
    <source>
        <strain evidence="3">BMAN</strain>
    </source>
</reference>
<evidence type="ECO:0000313" key="4">
    <source>
        <dbReference type="Proteomes" id="UP001149090"/>
    </source>
</evidence>
<keyword evidence="3" id="KW-0269">Exonuclease</keyword>
<dbReference type="SUPFAM" id="SSF56300">
    <property type="entry name" value="Metallo-dependent phosphatases"/>
    <property type="match status" value="1"/>
</dbReference>
<name>A0A9Q0LAF1_ANAIG</name>
<feature type="region of interest" description="Disordered" evidence="1">
    <location>
        <begin position="223"/>
        <end position="263"/>
    </location>
</feature>
<protein>
    <submittedName>
        <fullName evidence="3">Component of atp-dependent dsDNA exonuclease</fullName>
    </submittedName>
</protein>
<dbReference type="PANTHER" id="PTHR31302:SF0">
    <property type="entry name" value="TRANSMEMBRANE PROTEIN WITH METALLOPHOSPHOESTERASE DOMAIN"/>
    <property type="match status" value="1"/>
</dbReference>
<keyword evidence="3" id="KW-0540">Nuclease</keyword>
<dbReference type="InterPro" id="IPR004843">
    <property type="entry name" value="Calcineurin-like_PHP"/>
</dbReference>
<proteinExistence type="predicted"/>
<feature type="compositionally biased region" description="Low complexity" evidence="1">
    <location>
        <begin position="14"/>
        <end position="42"/>
    </location>
</feature>
<evidence type="ECO:0000313" key="3">
    <source>
        <dbReference type="EMBL" id="KAJ5069426.1"/>
    </source>
</evidence>
<dbReference type="EMBL" id="JAPDFW010000104">
    <property type="protein sequence ID" value="KAJ5069426.1"/>
    <property type="molecule type" value="Genomic_DNA"/>
</dbReference>
<organism evidence="3 4">
    <name type="scientific">Anaeramoeba ignava</name>
    <name type="common">Anaerobic marine amoeba</name>
    <dbReference type="NCBI Taxonomy" id="1746090"/>
    <lineage>
        <taxon>Eukaryota</taxon>
        <taxon>Metamonada</taxon>
        <taxon>Anaeramoebidae</taxon>
        <taxon>Anaeramoeba</taxon>
    </lineage>
</organism>
<dbReference type="Proteomes" id="UP001149090">
    <property type="component" value="Unassembled WGS sequence"/>
</dbReference>
<evidence type="ECO:0000259" key="2">
    <source>
        <dbReference type="Pfam" id="PF00149"/>
    </source>
</evidence>